<feature type="compositionally biased region" description="Polar residues" evidence="1">
    <location>
        <begin position="69"/>
        <end position="78"/>
    </location>
</feature>
<accession>D8UBK9</accession>
<protein>
    <submittedName>
        <fullName evidence="2">Uncharacterized protein</fullName>
    </submittedName>
</protein>
<dbReference type="InParanoid" id="D8UBK9"/>
<organism evidence="3">
    <name type="scientific">Volvox carteri f. nagariensis</name>
    <dbReference type="NCBI Taxonomy" id="3068"/>
    <lineage>
        <taxon>Eukaryota</taxon>
        <taxon>Viridiplantae</taxon>
        <taxon>Chlorophyta</taxon>
        <taxon>core chlorophytes</taxon>
        <taxon>Chlorophyceae</taxon>
        <taxon>CS clade</taxon>
        <taxon>Chlamydomonadales</taxon>
        <taxon>Volvocaceae</taxon>
        <taxon>Volvox</taxon>
    </lineage>
</organism>
<evidence type="ECO:0000313" key="3">
    <source>
        <dbReference type="Proteomes" id="UP000001058"/>
    </source>
</evidence>
<dbReference type="GeneID" id="9615029"/>
<dbReference type="EMBL" id="GL378377">
    <property type="protein sequence ID" value="EFJ42908.1"/>
    <property type="molecule type" value="Genomic_DNA"/>
</dbReference>
<dbReference type="Proteomes" id="UP000001058">
    <property type="component" value="Unassembled WGS sequence"/>
</dbReference>
<evidence type="ECO:0000256" key="1">
    <source>
        <dbReference type="SAM" id="MobiDB-lite"/>
    </source>
</evidence>
<gene>
    <name evidence="2" type="ORF">VOLCADRAFT_96892</name>
</gene>
<reference evidence="2 3" key="1">
    <citation type="journal article" date="2010" name="Science">
        <title>Genomic analysis of organismal complexity in the multicellular green alga Volvox carteri.</title>
        <authorList>
            <person name="Prochnik S.E."/>
            <person name="Umen J."/>
            <person name="Nedelcu A.M."/>
            <person name="Hallmann A."/>
            <person name="Miller S.M."/>
            <person name="Nishii I."/>
            <person name="Ferris P."/>
            <person name="Kuo A."/>
            <person name="Mitros T."/>
            <person name="Fritz-Laylin L.K."/>
            <person name="Hellsten U."/>
            <person name="Chapman J."/>
            <person name="Simakov O."/>
            <person name="Rensing S.A."/>
            <person name="Terry A."/>
            <person name="Pangilinan J."/>
            <person name="Kapitonov V."/>
            <person name="Jurka J."/>
            <person name="Salamov A."/>
            <person name="Shapiro H."/>
            <person name="Schmutz J."/>
            <person name="Grimwood J."/>
            <person name="Lindquist E."/>
            <person name="Lucas S."/>
            <person name="Grigoriev I.V."/>
            <person name="Schmitt R."/>
            <person name="Kirk D."/>
            <person name="Rokhsar D.S."/>
        </authorList>
    </citation>
    <scope>NUCLEOTIDE SEQUENCE [LARGE SCALE GENOMIC DNA]</scope>
    <source>
        <strain evidence="3">f. Nagariensis / Eve</strain>
    </source>
</reference>
<proteinExistence type="predicted"/>
<evidence type="ECO:0000313" key="2">
    <source>
        <dbReference type="EMBL" id="EFJ42908.1"/>
    </source>
</evidence>
<dbReference type="RefSeq" id="XP_002955948.1">
    <property type="nucleotide sequence ID" value="XM_002955902.1"/>
</dbReference>
<sequence>MYVSTGGDTNATDDAKRKTRRRPTTTTTNSNNGDPDILKPEQGHRLSATATSTPYQGSKGHATRLKDPTATNFSSTLKSRPACCLATPQRAFSTGPPLAEPGAEVSGTDRWRREKKGGDERRDSDRECKEGRPSTISLDPGISRGHWCVLYQ</sequence>
<feature type="compositionally biased region" description="Polar residues" evidence="1">
    <location>
        <begin position="1"/>
        <end position="10"/>
    </location>
</feature>
<name>D8UBK9_VOLCA</name>
<dbReference type="KEGG" id="vcn:VOLCADRAFT_96892"/>
<feature type="region of interest" description="Disordered" evidence="1">
    <location>
        <begin position="1"/>
        <end position="137"/>
    </location>
</feature>
<dbReference type="AlphaFoldDB" id="D8UBK9"/>
<keyword evidence="3" id="KW-1185">Reference proteome</keyword>
<feature type="compositionally biased region" description="Basic and acidic residues" evidence="1">
    <location>
        <begin position="107"/>
        <end position="132"/>
    </location>
</feature>